<dbReference type="InterPro" id="IPR016181">
    <property type="entry name" value="Acyl_CoA_acyltransferase"/>
</dbReference>
<protein>
    <recommendedName>
        <fullName evidence="1">[Ribosomal protein bS18]-alanine N-acetyltransferase</fullName>
        <ecNumber evidence="1">2.3.1.266</ecNumber>
    </recommendedName>
</protein>
<comment type="similarity">
    <text evidence="1">Belongs to the acetyltransferase family. RimI subfamily.</text>
</comment>
<dbReference type="EC" id="2.3.1.266" evidence="1"/>
<keyword evidence="1" id="KW-0963">Cytoplasm</keyword>
<accession>A0A1X1HG15</accession>
<dbReference type="Proteomes" id="UP000193350">
    <property type="component" value="Unassembled WGS sequence"/>
</dbReference>
<keyword evidence="3" id="KW-0808">Transferase</keyword>
<evidence type="ECO:0000313" key="3">
    <source>
        <dbReference type="EMBL" id="ORO59882.1"/>
    </source>
</evidence>
<feature type="domain" description="N-acetyltransferase" evidence="2">
    <location>
        <begin position="13"/>
        <end position="148"/>
    </location>
</feature>
<dbReference type="Pfam" id="PF00583">
    <property type="entry name" value="Acetyltransf_1"/>
    <property type="match status" value="1"/>
</dbReference>
<dbReference type="NCBIfam" id="TIGR01575">
    <property type="entry name" value="rimI"/>
    <property type="match status" value="1"/>
</dbReference>
<dbReference type="Gene3D" id="3.40.630.30">
    <property type="match status" value="1"/>
</dbReference>
<dbReference type="EMBL" id="NCUN01000011">
    <property type="protein sequence ID" value="ORO59882.1"/>
    <property type="molecule type" value="Genomic_DNA"/>
</dbReference>
<name>A0A1X1HG15_STROR</name>
<dbReference type="RefSeq" id="WP_084880377.1">
    <property type="nucleotide sequence ID" value="NZ_NCUN01000011.1"/>
</dbReference>
<dbReference type="PROSITE" id="PS51186">
    <property type="entry name" value="GNAT"/>
    <property type="match status" value="1"/>
</dbReference>
<organism evidence="3 4">
    <name type="scientific">Streptococcus oralis subsp. oralis</name>
    <dbReference type="NCBI Taxonomy" id="1891914"/>
    <lineage>
        <taxon>Bacteria</taxon>
        <taxon>Bacillati</taxon>
        <taxon>Bacillota</taxon>
        <taxon>Bacilli</taxon>
        <taxon>Lactobacillales</taxon>
        <taxon>Streptococcaceae</taxon>
        <taxon>Streptococcus</taxon>
    </lineage>
</organism>
<dbReference type="GO" id="GO:0005737">
    <property type="term" value="C:cytoplasm"/>
    <property type="evidence" value="ECO:0007669"/>
    <property type="project" value="UniProtKB-SubCell"/>
</dbReference>
<evidence type="ECO:0000259" key="2">
    <source>
        <dbReference type="PROSITE" id="PS51186"/>
    </source>
</evidence>
<comment type="catalytic activity">
    <reaction evidence="1">
        <text>N-terminal L-alanyl-[ribosomal protein bS18] + acetyl-CoA = N-terminal N(alpha)-acetyl-L-alanyl-[ribosomal protein bS18] + CoA + H(+)</text>
        <dbReference type="Rhea" id="RHEA:43756"/>
        <dbReference type="Rhea" id="RHEA-COMP:10676"/>
        <dbReference type="Rhea" id="RHEA-COMP:10677"/>
        <dbReference type="ChEBI" id="CHEBI:15378"/>
        <dbReference type="ChEBI" id="CHEBI:57287"/>
        <dbReference type="ChEBI" id="CHEBI:57288"/>
        <dbReference type="ChEBI" id="CHEBI:64718"/>
        <dbReference type="ChEBI" id="CHEBI:83683"/>
        <dbReference type="EC" id="2.3.1.266"/>
    </reaction>
</comment>
<evidence type="ECO:0000313" key="4">
    <source>
        <dbReference type="Proteomes" id="UP000193350"/>
    </source>
</evidence>
<sequence length="150" mass="17173">MIKLRKWSDSSDVDVAVLAEELEQLLLAVYEVSPWTLEQIQADLSQDQTWYALAYDGTEVIGFLAVQENLFEAEVLQIAVKKAYQGQEIASALFATLPTDKEIFLEVRKSNHRAQAFYKKEKMAVIAERKAYYHDPVEDAIIMKREIDEG</sequence>
<dbReference type="CDD" id="cd04301">
    <property type="entry name" value="NAT_SF"/>
    <property type="match status" value="1"/>
</dbReference>
<proteinExistence type="inferred from homology"/>
<dbReference type="AlphaFoldDB" id="A0A1X1HG15"/>
<dbReference type="GO" id="GO:0008999">
    <property type="term" value="F:protein-N-terminal-alanine acetyltransferase activity"/>
    <property type="evidence" value="ECO:0007669"/>
    <property type="project" value="UniProtKB-EC"/>
</dbReference>
<comment type="subcellular location">
    <subcellularLocation>
        <location evidence="1">Cytoplasm</location>
    </subcellularLocation>
</comment>
<dbReference type="InterPro" id="IPR006464">
    <property type="entry name" value="AcTrfase_RimI/Ard1"/>
</dbReference>
<comment type="function">
    <text evidence="1">Acetylates the N-terminal alanine of ribosomal protein bS18.</text>
</comment>
<evidence type="ECO:0000256" key="1">
    <source>
        <dbReference type="RuleBase" id="RU363094"/>
    </source>
</evidence>
<dbReference type="InterPro" id="IPR000182">
    <property type="entry name" value="GNAT_dom"/>
</dbReference>
<dbReference type="SUPFAM" id="SSF55729">
    <property type="entry name" value="Acyl-CoA N-acyltransferases (Nat)"/>
    <property type="match status" value="1"/>
</dbReference>
<reference evidence="3 4" key="1">
    <citation type="journal article" date="2016" name="Eur. J. Clin. Microbiol. Infect. Dis.">
        <title>Whole genome sequencing as a tool for phylogenetic analysis of clinical strains of Mitis group streptococci.</title>
        <authorList>
            <person name="Rasmussen L.H."/>
            <person name="Dargis R."/>
            <person name="Hojholt K."/>
            <person name="Christensen J.J."/>
            <person name="Skovgaard O."/>
            <person name="Justesen U.S."/>
            <person name="Rosenvinge F.S."/>
            <person name="Moser C."/>
            <person name="Lukjancenko O."/>
            <person name="Rasmussen S."/>
            <person name="Nielsen X.C."/>
        </authorList>
    </citation>
    <scope>NUCLEOTIDE SEQUENCE [LARGE SCALE GENOMIC DNA]</scope>
    <source>
        <strain evidence="3 4">RH_1735_08</strain>
    </source>
</reference>
<gene>
    <name evidence="3" type="ORF">B7718_04260</name>
</gene>
<comment type="caution">
    <text evidence="3">The sequence shown here is derived from an EMBL/GenBank/DDBJ whole genome shotgun (WGS) entry which is preliminary data.</text>
</comment>